<reference evidence="1 2" key="1">
    <citation type="submission" date="2020-04" db="EMBL/GenBank/DDBJ databases">
        <title>Chromosome-level genome assembly of a cyprinid fish Onychostoma macrolepis by integration of Nanopore Sequencing, Bionano and Hi-C technology.</title>
        <authorList>
            <person name="Wang D."/>
        </authorList>
    </citation>
    <scope>NUCLEOTIDE SEQUENCE [LARGE SCALE GENOMIC DNA]</scope>
    <source>
        <strain evidence="1">SWU-2019</strain>
        <tissue evidence="1">Muscle</tissue>
    </source>
</reference>
<protein>
    <submittedName>
        <fullName evidence="1">Uncharacterized protein</fullName>
    </submittedName>
</protein>
<name>A0A7J6BMI5_9TELE</name>
<keyword evidence="2" id="KW-1185">Reference proteome</keyword>
<dbReference type="PANTHER" id="PTHR10773:SF19">
    <property type="match status" value="1"/>
</dbReference>
<dbReference type="EMBL" id="JAAMOB010000025">
    <property type="protein sequence ID" value="KAF4095455.1"/>
    <property type="molecule type" value="Genomic_DNA"/>
</dbReference>
<sequence>MAYSRGKMMLDMALKRKHEDQVSSESISGVNAQNAESMPPAKLEAKEWTILHSYLDISGFSDDLFYGADELFTMSTPDPTPLPLMTPEPVIAHVTAPDPVLPPVTPASAPENPTLSVLVSNGQAHSLAPPSEPTNRPPMRGPCGAKCRRQCSGKFSEDRRLEIWSEYGNMTYAQKRAFIFASVSQVPTEKVSANPSRQRSRSFVYRLQNTQKTPQQVCKLFYLSTLGYHPTNNSLVLSVMGKAITTALAPPNDMRGRHEPANKLDLQPLIDHIESFHPSVSHYRREHAPLGRYLPSDVTVKLMFANFIEKGNRCSYETYRKTVKSKNISFTKLGEEECECCLLQDQHVRADHQGEAAENCPQCERWHKHQTEAAETRLHYRPGGVVFDFDDFLSVVANSNSRKVEVVELKNENIRAWMDGHSAAKTKKMPRLAELKVMPLRRGSRSMFVKKSHGEEDFIELDFLQKKFNPSVPTTLRPQDWGVEEAKKTEILKNLVPLMPPTRRFFWSSLLVRNLNEVEE</sequence>
<gene>
    <name evidence="1" type="ORF">G5714_024533</name>
</gene>
<evidence type="ECO:0000313" key="2">
    <source>
        <dbReference type="Proteomes" id="UP000579812"/>
    </source>
</evidence>
<dbReference type="PANTHER" id="PTHR10773">
    <property type="entry name" value="DNA-DIRECTED RNA POLYMERASES I, II, AND III SUBUNIT RPABC2"/>
    <property type="match status" value="1"/>
</dbReference>
<proteinExistence type="predicted"/>
<dbReference type="AlphaFoldDB" id="A0A7J6BMI5"/>
<dbReference type="Proteomes" id="UP000579812">
    <property type="component" value="Unassembled WGS sequence"/>
</dbReference>
<organism evidence="1 2">
    <name type="scientific">Onychostoma macrolepis</name>
    <dbReference type="NCBI Taxonomy" id="369639"/>
    <lineage>
        <taxon>Eukaryota</taxon>
        <taxon>Metazoa</taxon>
        <taxon>Chordata</taxon>
        <taxon>Craniata</taxon>
        <taxon>Vertebrata</taxon>
        <taxon>Euteleostomi</taxon>
        <taxon>Actinopterygii</taxon>
        <taxon>Neopterygii</taxon>
        <taxon>Teleostei</taxon>
        <taxon>Ostariophysi</taxon>
        <taxon>Cypriniformes</taxon>
        <taxon>Cyprinidae</taxon>
        <taxon>Acrossocheilinae</taxon>
        <taxon>Onychostoma</taxon>
    </lineage>
</organism>
<accession>A0A7J6BMI5</accession>
<evidence type="ECO:0000313" key="1">
    <source>
        <dbReference type="EMBL" id="KAF4095455.1"/>
    </source>
</evidence>
<comment type="caution">
    <text evidence="1">The sequence shown here is derived from an EMBL/GenBank/DDBJ whole genome shotgun (WGS) entry which is preliminary data.</text>
</comment>